<dbReference type="HOGENOM" id="CLU_099510_0_0_1"/>
<dbReference type="AlphaFoldDB" id="S3CXY4"/>
<evidence type="ECO:0000256" key="1">
    <source>
        <dbReference type="SAM" id="MobiDB-lite"/>
    </source>
</evidence>
<dbReference type="EMBL" id="KE145373">
    <property type="protein sequence ID" value="EPE24696.1"/>
    <property type="molecule type" value="Genomic_DNA"/>
</dbReference>
<evidence type="ECO:0008006" key="4">
    <source>
        <dbReference type="Google" id="ProtNLM"/>
    </source>
</evidence>
<evidence type="ECO:0000313" key="3">
    <source>
        <dbReference type="Proteomes" id="UP000016922"/>
    </source>
</evidence>
<dbReference type="OrthoDB" id="3529119at2759"/>
<dbReference type="GeneID" id="19467597"/>
<name>S3CXY4_GLAL2</name>
<protein>
    <recommendedName>
        <fullName evidence="4">Clr5 domain-containing protein</fullName>
    </recommendedName>
</protein>
<reference evidence="2 3" key="1">
    <citation type="journal article" date="2013" name="BMC Genomics">
        <title>Genomics-driven discovery of the pneumocandin biosynthetic gene cluster in the fungus Glarea lozoyensis.</title>
        <authorList>
            <person name="Chen L."/>
            <person name="Yue Q."/>
            <person name="Zhang X."/>
            <person name="Xiang M."/>
            <person name="Wang C."/>
            <person name="Li S."/>
            <person name="Che Y."/>
            <person name="Ortiz-Lopez F.J."/>
            <person name="Bills G.F."/>
            <person name="Liu X."/>
            <person name="An Z."/>
        </authorList>
    </citation>
    <scope>NUCLEOTIDE SEQUENCE [LARGE SCALE GENOMIC DNA]</scope>
    <source>
        <strain evidence="3">ATCC 20868 / MF5171</strain>
    </source>
</reference>
<organism evidence="2 3">
    <name type="scientific">Glarea lozoyensis (strain ATCC 20868 / MF5171)</name>
    <dbReference type="NCBI Taxonomy" id="1116229"/>
    <lineage>
        <taxon>Eukaryota</taxon>
        <taxon>Fungi</taxon>
        <taxon>Dikarya</taxon>
        <taxon>Ascomycota</taxon>
        <taxon>Pezizomycotina</taxon>
        <taxon>Leotiomycetes</taxon>
        <taxon>Helotiales</taxon>
        <taxon>Helotiaceae</taxon>
        <taxon>Glarea</taxon>
    </lineage>
</organism>
<dbReference type="RefSeq" id="XP_008088784.1">
    <property type="nucleotide sequence ID" value="XM_008090593.1"/>
</dbReference>
<dbReference type="KEGG" id="glz:GLAREA_08549"/>
<proteinExistence type="predicted"/>
<feature type="region of interest" description="Disordered" evidence="1">
    <location>
        <begin position="91"/>
        <end position="142"/>
    </location>
</feature>
<sequence>MDRNVELTVEDILSIHRHWVTKLYVQDHKTEEDIVSLLHEARLPVTMSQIQNCLSEWGVTSSTSLSRRCSLASSLDSESTDADWDAIRCPSPASSTSSHYSTSPEHVELYSRRPLPSLPSPRAVPTLSHSNPSRSDVHTIATPCNNSPSLLTKVTSHQTKTRSYEVEKTLSIFSKGPSPLDLFASSMQSHECIAVGLRRIKIEYPNDTSFDHDDEFEWMRQFKEYKTFNTERREVRILQDGDEA</sequence>
<evidence type="ECO:0000313" key="2">
    <source>
        <dbReference type="EMBL" id="EPE24696.1"/>
    </source>
</evidence>
<dbReference type="Proteomes" id="UP000016922">
    <property type="component" value="Unassembled WGS sequence"/>
</dbReference>
<keyword evidence="3" id="KW-1185">Reference proteome</keyword>
<accession>S3CXY4</accession>
<feature type="compositionally biased region" description="Low complexity" evidence="1">
    <location>
        <begin position="91"/>
        <end position="104"/>
    </location>
</feature>
<gene>
    <name evidence="2" type="ORF">GLAREA_08549</name>
</gene>